<name>A0AAE0GNI9_9CHLO</name>
<keyword evidence="1 5" id="KW-0479">Metal-binding</keyword>
<evidence type="ECO:0000256" key="4">
    <source>
        <dbReference type="ARBA" id="ARBA00022833"/>
    </source>
</evidence>
<accession>A0AAE0GNI9</accession>
<dbReference type="Pfam" id="PF22628">
    <property type="entry name" value="zf-CCCH_10"/>
    <property type="match status" value="2"/>
</dbReference>
<organism evidence="7 8">
    <name type="scientific">Cymbomonas tetramitiformis</name>
    <dbReference type="NCBI Taxonomy" id="36881"/>
    <lineage>
        <taxon>Eukaryota</taxon>
        <taxon>Viridiplantae</taxon>
        <taxon>Chlorophyta</taxon>
        <taxon>Pyramimonadophyceae</taxon>
        <taxon>Pyramimonadales</taxon>
        <taxon>Pyramimonadaceae</taxon>
        <taxon>Cymbomonas</taxon>
    </lineage>
</organism>
<comment type="caution">
    <text evidence="7">The sequence shown here is derived from an EMBL/GenBank/DDBJ whole genome shotgun (WGS) entry which is preliminary data.</text>
</comment>
<protein>
    <recommendedName>
        <fullName evidence="6">C3H1-type domain-containing protein</fullName>
    </recommendedName>
</protein>
<evidence type="ECO:0000313" key="8">
    <source>
        <dbReference type="Proteomes" id="UP001190700"/>
    </source>
</evidence>
<dbReference type="PANTHER" id="PTHR12675">
    <property type="entry name" value="MUSCLEBLIND-LIKE PROTEIN"/>
    <property type="match status" value="1"/>
</dbReference>
<keyword evidence="8" id="KW-1185">Reference proteome</keyword>
<evidence type="ECO:0000256" key="5">
    <source>
        <dbReference type="PROSITE-ProRule" id="PRU00723"/>
    </source>
</evidence>
<dbReference type="PROSITE" id="PS50103">
    <property type="entry name" value="ZF_C3H1"/>
    <property type="match status" value="1"/>
</dbReference>
<sequence>MQQQRIQLFEKLDQQQQQLETELKARHQTEQLHLLTEVLATGEYKRQRTEGFPFYPVPQTAVFDQPAFSHPTAPPAYAPYSSFPAPNPTFPAPNPTFPAPNPKVKTTLQVCRDFSRGKCSRPTCSFAHPEGGVLVEEGQVTVCMDARVGKCSRSNCKFYHDQMTDTTANIEP</sequence>
<dbReference type="Gene3D" id="3.30.1370.210">
    <property type="match status" value="1"/>
</dbReference>
<dbReference type="GO" id="GO:0043484">
    <property type="term" value="P:regulation of RNA splicing"/>
    <property type="evidence" value="ECO:0007669"/>
    <property type="project" value="TreeGrafter"/>
</dbReference>
<gene>
    <name evidence="7" type="ORF">CYMTET_10758</name>
</gene>
<proteinExistence type="predicted"/>
<dbReference type="Proteomes" id="UP001190700">
    <property type="component" value="Unassembled WGS sequence"/>
</dbReference>
<keyword evidence="4 5" id="KW-0862">Zinc</keyword>
<keyword evidence="2" id="KW-0677">Repeat</keyword>
<dbReference type="EMBL" id="LGRX02003832">
    <property type="protein sequence ID" value="KAK3281455.1"/>
    <property type="molecule type" value="Genomic_DNA"/>
</dbReference>
<evidence type="ECO:0000256" key="1">
    <source>
        <dbReference type="ARBA" id="ARBA00022723"/>
    </source>
</evidence>
<reference evidence="7 8" key="1">
    <citation type="journal article" date="2015" name="Genome Biol. Evol.">
        <title>Comparative Genomics of a Bacterivorous Green Alga Reveals Evolutionary Causalities and Consequences of Phago-Mixotrophic Mode of Nutrition.</title>
        <authorList>
            <person name="Burns J.A."/>
            <person name="Paasch A."/>
            <person name="Narechania A."/>
            <person name="Kim E."/>
        </authorList>
    </citation>
    <scope>NUCLEOTIDE SEQUENCE [LARGE SCALE GENOMIC DNA]</scope>
    <source>
        <strain evidence="7 8">PLY_AMNH</strain>
    </source>
</reference>
<dbReference type="InterPro" id="IPR000571">
    <property type="entry name" value="Znf_CCCH"/>
</dbReference>
<dbReference type="AlphaFoldDB" id="A0AAE0GNI9"/>
<evidence type="ECO:0000313" key="7">
    <source>
        <dbReference type="EMBL" id="KAK3281455.1"/>
    </source>
</evidence>
<dbReference type="InterPro" id="IPR054429">
    <property type="entry name" value="Znf-CCCH_Muscleblind-like"/>
</dbReference>
<evidence type="ECO:0000256" key="2">
    <source>
        <dbReference type="ARBA" id="ARBA00022737"/>
    </source>
</evidence>
<keyword evidence="3 5" id="KW-0863">Zinc-finger</keyword>
<feature type="domain" description="C3H1-type" evidence="6">
    <location>
        <begin position="105"/>
        <end position="131"/>
    </location>
</feature>
<dbReference type="SMART" id="SM00356">
    <property type="entry name" value="ZnF_C3H1"/>
    <property type="match status" value="2"/>
</dbReference>
<evidence type="ECO:0000259" key="6">
    <source>
        <dbReference type="PROSITE" id="PS50103"/>
    </source>
</evidence>
<dbReference type="GO" id="GO:0003723">
    <property type="term" value="F:RNA binding"/>
    <property type="evidence" value="ECO:0007669"/>
    <property type="project" value="TreeGrafter"/>
</dbReference>
<dbReference type="GO" id="GO:0008270">
    <property type="term" value="F:zinc ion binding"/>
    <property type="evidence" value="ECO:0007669"/>
    <property type="project" value="UniProtKB-KW"/>
</dbReference>
<evidence type="ECO:0000256" key="3">
    <source>
        <dbReference type="ARBA" id="ARBA00022771"/>
    </source>
</evidence>
<dbReference type="PANTHER" id="PTHR12675:SF12">
    <property type="entry name" value="PROTEIN MUSCLEBLIND"/>
    <property type="match status" value="1"/>
</dbReference>
<feature type="zinc finger region" description="C3H1-type" evidence="5">
    <location>
        <begin position="105"/>
        <end position="131"/>
    </location>
</feature>